<dbReference type="AlphaFoldDB" id="A0A2G8JKH8"/>
<protein>
    <submittedName>
        <fullName evidence="13">Putative muscarinic acetylcholine receptor M5-like</fullName>
    </submittedName>
</protein>
<feature type="transmembrane region" description="Helical" evidence="11">
    <location>
        <begin position="62"/>
        <end position="87"/>
    </location>
</feature>
<feature type="region of interest" description="Disordered" evidence="10">
    <location>
        <begin position="227"/>
        <end position="258"/>
    </location>
</feature>
<evidence type="ECO:0000256" key="8">
    <source>
        <dbReference type="ARBA" id="ARBA00023224"/>
    </source>
</evidence>
<dbReference type="PANTHER" id="PTHR24248:SF120">
    <property type="entry name" value="G-PROTEIN COUPLED RECEPTORS FAMILY 1 PROFILE DOMAIN-CONTAINING PROTEIN"/>
    <property type="match status" value="1"/>
</dbReference>
<dbReference type="CDD" id="cd00637">
    <property type="entry name" value="7tm_classA_rhodopsin-like"/>
    <property type="match status" value="1"/>
</dbReference>
<evidence type="ECO:0000256" key="11">
    <source>
        <dbReference type="SAM" id="Phobius"/>
    </source>
</evidence>
<feature type="transmembrane region" description="Helical" evidence="11">
    <location>
        <begin position="30"/>
        <end position="50"/>
    </location>
</feature>
<feature type="transmembrane region" description="Helical" evidence="11">
    <location>
        <begin position="142"/>
        <end position="173"/>
    </location>
</feature>
<feature type="transmembrane region" description="Helical" evidence="11">
    <location>
        <begin position="409"/>
        <end position="432"/>
    </location>
</feature>
<dbReference type="OrthoDB" id="10547835at2759"/>
<organism evidence="13 14">
    <name type="scientific">Stichopus japonicus</name>
    <name type="common">Sea cucumber</name>
    <dbReference type="NCBI Taxonomy" id="307972"/>
    <lineage>
        <taxon>Eukaryota</taxon>
        <taxon>Metazoa</taxon>
        <taxon>Echinodermata</taxon>
        <taxon>Eleutherozoa</taxon>
        <taxon>Echinozoa</taxon>
        <taxon>Holothuroidea</taxon>
        <taxon>Aspidochirotacea</taxon>
        <taxon>Aspidochirotida</taxon>
        <taxon>Stichopodidae</taxon>
        <taxon>Apostichopus</taxon>
    </lineage>
</organism>
<keyword evidence="2" id="KW-1003">Cell membrane</keyword>
<dbReference type="GO" id="GO:0004930">
    <property type="term" value="F:G protein-coupled receptor activity"/>
    <property type="evidence" value="ECO:0007669"/>
    <property type="project" value="UniProtKB-KW"/>
</dbReference>
<keyword evidence="5 9" id="KW-0297">G-protein coupled receptor</keyword>
<evidence type="ECO:0000256" key="9">
    <source>
        <dbReference type="RuleBase" id="RU000688"/>
    </source>
</evidence>
<sequence>MTSSLPSVASSTRDSSTEYITLPPVLLGTYFILAVVTIFGNALVIISYVIDRSIRRSTANAYIFNLAVADFFVGVFDLLATFIWAVSGGSLSPVFIPCFLWGCLQHAMTLFSAIAVAFLSWDRYKLVSDALIYIRDQTPKKAMVRSLIAWFFVILYVTVVHTMGIIFSASLGAGCIQSKIPRKVILVSFFPDFLIPLSITVVLNVSVLLALRRRTLARIEEQIGHHKARRSMGYSTNDAVKSGTSNSESSRGQVNGNANIQGELRISNETLFDTEGFEIQNSVENRSTVNKTAGNSITEISTQNHEDSSSATKDNVTNRADSLCESKSELRLSHNMKSTVRNTTLNGSKENIQNLEKKEDIPKEALRERKKLLKVVKALIVFTLIYIACWIPFYVVSFLSLIKSDLNPWAFYIGALILASNSAINPFIYAVMSMKFRKDSF</sequence>
<dbReference type="InterPro" id="IPR017452">
    <property type="entry name" value="GPCR_Rhodpsn_7TM"/>
</dbReference>
<evidence type="ECO:0000256" key="3">
    <source>
        <dbReference type="ARBA" id="ARBA00022692"/>
    </source>
</evidence>
<evidence type="ECO:0000256" key="4">
    <source>
        <dbReference type="ARBA" id="ARBA00022989"/>
    </source>
</evidence>
<dbReference type="PROSITE" id="PS50262">
    <property type="entry name" value="G_PROTEIN_RECEP_F1_2"/>
    <property type="match status" value="1"/>
</dbReference>
<name>A0A2G8JKH8_STIJA</name>
<dbReference type="STRING" id="307972.A0A2G8JKH8"/>
<keyword evidence="14" id="KW-1185">Reference proteome</keyword>
<accession>A0A2G8JKH8</accession>
<evidence type="ECO:0000256" key="10">
    <source>
        <dbReference type="SAM" id="MobiDB-lite"/>
    </source>
</evidence>
<evidence type="ECO:0000256" key="6">
    <source>
        <dbReference type="ARBA" id="ARBA00023136"/>
    </source>
</evidence>
<keyword evidence="6 11" id="KW-0472">Membrane</keyword>
<dbReference type="SUPFAM" id="SSF81321">
    <property type="entry name" value="Family A G protein-coupled receptor-like"/>
    <property type="match status" value="1"/>
</dbReference>
<comment type="similarity">
    <text evidence="9">Belongs to the G-protein coupled receptor 1 family.</text>
</comment>
<evidence type="ECO:0000313" key="13">
    <source>
        <dbReference type="EMBL" id="PIK36262.1"/>
    </source>
</evidence>
<dbReference type="EMBL" id="MRZV01001706">
    <property type="protein sequence ID" value="PIK36262.1"/>
    <property type="molecule type" value="Genomic_DNA"/>
</dbReference>
<feature type="compositionally biased region" description="Polar residues" evidence="10">
    <location>
        <begin position="233"/>
        <end position="258"/>
    </location>
</feature>
<dbReference type="Pfam" id="PF00001">
    <property type="entry name" value="7tm_1"/>
    <property type="match status" value="1"/>
</dbReference>
<dbReference type="PRINTS" id="PR00237">
    <property type="entry name" value="GPCRRHODOPSN"/>
</dbReference>
<gene>
    <name evidence="13" type="ORF">BSL78_26908</name>
</gene>
<feature type="transmembrane region" description="Helical" evidence="11">
    <location>
        <begin position="99"/>
        <end position="121"/>
    </location>
</feature>
<dbReference type="Proteomes" id="UP000230750">
    <property type="component" value="Unassembled WGS sequence"/>
</dbReference>
<reference evidence="13 14" key="1">
    <citation type="journal article" date="2017" name="PLoS Biol.">
        <title>The sea cucumber genome provides insights into morphological evolution and visceral regeneration.</title>
        <authorList>
            <person name="Zhang X."/>
            <person name="Sun L."/>
            <person name="Yuan J."/>
            <person name="Sun Y."/>
            <person name="Gao Y."/>
            <person name="Zhang L."/>
            <person name="Li S."/>
            <person name="Dai H."/>
            <person name="Hamel J.F."/>
            <person name="Liu C."/>
            <person name="Yu Y."/>
            <person name="Liu S."/>
            <person name="Lin W."/>
            <person name="Guo K."/>
            <person name="Jin S."/>
            <person name="Xu P."/>
            <person name="Storey K.B."/>
            <person name="Huan P."/>
            <person name="Zhang T."/>
            <person name="Zhou Y."/>
            <person name="Zhang J."/>
            <person name="Lin C."/>
            <person name="Li X."/>
            <person name="Xing L."/>
            <person name="Huo D."/>
            <person name="Sun M."/>
            <person name="Wang L."/>
            <person name="Mercier A."/>
            <person name="Li F."/>
            <person name="Yang H."/>
            <person name="Xiang J."/>
        </authorList>
    </citation>
    <scope>NUCLEOTIDE SEQUENCE [LARGE SCALE GENOMIC DNA]</scope>
    <source>
        <strain evidence="13">Shaxun</strain>
        <tissue evidence="13">Muscle</tissue>
    </source>
</reference>
<evidence type="ECO:0000256" key="1">
    <source>
        <dbReference type="ARBA" id="ARBA00004651"/>
    </source>
</evidence>
<dbReference type="Gene3D" id="1.20.1070.10">
    <property type="entry name" value="Rhodopsin 7-helix transmembrane proteins"/>
    <property type="match status" value="2"/>
</dbReference>
<evidence type="ECO:0000256" key="7">
    <source>
        <dbReference type="ARBA" id="ARBA00023170"/>
    </source>
</evidence>
<keyword evidence="8 9" id="KW-0807">Transducer</keyword>
<dbReference type="GO" id="GO:0005886">
    <property type="term" value="C:plasma membrane"/>
    <property type="evidence" value="ECO:0007669"/>
    <property type="project" value="UniProtKB-SubCell"/>
</dbReference>
<feature type="domain" description="G-protein coupled receptors family 1 profile" evidence="12">
    <location>
        <begin position="40"/>
        <end position="429"/>
    </location>
</feature>
<keyword evidence="3 9" id="KW-0812">Transmembrane</keyword>
<evidence type="ECO:0000259" key="12">
    <source>
        <dbReference type="PROSITE" id="PS50262"/>
    </source>
</evidence>
<feature type="transmembrane region" description="Helical" evidence="11">
    <location>
        <begin position="375"/>
        <end position="397"/>
    </location>
</feature>
<evidence type="ECO:0000256" key="2">
    <source>
        <dbReference type="ARBA" id="ARBA00022475"/>
    </source>
</evidence>
<feature type="transmembrane region" description="Helical" evidence="11">
    <location>
        <begin position="193"/>
        <end position="211"/>
    </location>
</feature>
<dbReference type="PROSITE" id="PS00237">
    <property type="entry name" value="G_PROTEIN_RECEP_F1_1"/>
    <property type="match status" value="1"/>
</dbReference>
<keyword evidence="4 11" id="KW-1133">Transmembrane helix</keyword>
<comment type="caution">
    <text evidence="13">The sequence shown here is derived from an EMBL/GenBank/DDBJ whole genome shotgun (WGS) entry which is preliminary data.</text>
</comment>
<evidence type="ECO:0000313" key="14">
    <source>
        <dbReference type="Proteomes" id="UP000230750"/>
    </source>
</evidence>
<dbReference type="GO" id="GO:0071880">
    <property type="term" value="P:adenylate cyclase-activating adrenergic receptor signaling pathway"/>
    <property type="evidence" value="ECO:0007669"/>
    <property type="project" value="TreeGrafter"/>
</dbReference>
<dbReference type="PANTHER" id="PTHR24248">
    <property type="entry name" value="ADRENERGIC RECEPTOR-RELATED G-PROTEIN COUPLED RECEPTOR"/>
    <property type="match status" value="1"/>
</dbReference>
<dbReference type="GO" id="GO:0043410">
    <property type="term" value="P:positive regulation of MAPK cascade"/>
    <property type="evidence" value="ECO:0007669"/>
    <property type="project" value="TreeGrafter"/>
</dbReference>
<proteinExistence type="inferred from homology"/>
<evidence type="ECO:0000256" key="5">
    <source>
        <dbReference type="ARBA" id="ARBA00023040"/>
    </source>
</evidence>
<comment type="subcellular location">
    <subcellularLocation>
        <location evidence="1">Cell membrane</location>
        <topology evidence="1">Multi-pass membrane protein</topology>
    </subcellularLocation>
</comment>
<dbReference type="InterPro" id="IPR000276">
    <property type="entry name" value="GPCR_Rhodpsn"/>
</dbReference>
<keyword evidence="7 9" id="KW-0675">Receptor</keyword>